<dbReference type="PANTHER" id="PTHR45615">
    <property type="entry name" value="MYOSIN HEAVY CHAIN, NON-MUSCLE"/>
    <property type="match status" value="1"/>
</dbReference>
<evidence type="ECO:0000259" key="3">
    <source>
        <dbReference type="PROSITE" id="PS50004"/>
    </source>
</evidence>
<evidence type="ECO:0000313" key="5">
    <source>
        <dbReference type="Proteomes" id="UP000054408"/>
    </source>
</evidence>
<feature type="compositionally biased region" description="Basic and acidic residues" evidence="2">
    <location>
        <begin position="936"/>
        <end position="946"/>
    </location>
</feature>
<keyword evidence="5" id="KW-1185">Reference proteome</keyword>
<gene>
    <name evidence="4" type="ORF">AMSG_08730</name>
</gene>
<dbReference type="SMART" id="SM00239">
    <property type="entry name" value="C2"/>
    <property type="match status" value="1"/>
</dbReference>
<name>A0A0L0DLQ3_THETB</name>
<feature type="compositionally biased region" description="Polar residues" evidence="2">
    <location>
        <begin position="975"/>
        <end position="986"/>
    </location>
</feature>
<feature type="coiled-coil region" evidence="1">
    <location>
        <begin position="349"/>
        <end position="376"/>
    </location>
</feature>
<dbReference type="Pfam" id="PF00168">
    <property type="entry name" value="C2"/>
    <property type="match status" value="1"/>
</dbReference>
<feature type="domain" description="C2" evidence="3">
    <location>
        <begin position="1182"/>
        <end position="1298"/>
    </location>
</feature>
<evidence type="ECO:0000313" key="4">
    <source>
        <dbReference type="EMBL" id="KNC53244.1"/>
    </source>
</evidence>
<sequence>MEERLHAARQQLEALTARVRAERDAQRGESVTEHPLSRGLHMTDLGGPARLRADEPQVAPSRLAATAPLPLYAHRPTGGGSAALREVPLALSSTERTSRSTWMPLARQPPSRLATSDAVLVGSGRDMAAEQYKEMYLRMRDREAAAAQTLDAERAAHEAARIQWIASVQERDQTLSALQVRLEAAGALERVNSVLKSEHETLLSEVAALKHRIHACEGQKASLEAALEKQHRTVMELEAALARNEADARLRVNAEAQRAGKLEELLAAARAIMNEQERTLEVLRGEAEAAREAASAARVQAKTLPRDISSSPSPSPSPLSSANKAKVDEASALALATLERQCQLMGDELHDIGALASRLEAERDALKDKVDSMAADVRATRGAALDLQKENASLRNQLLHKPDPAKLQSELVSVRAALDREAARAADLERSAAKASEQTSLLSENESLAVKLIEAEAALAANSRELSAARKPPPLPTRLCEALERLAAAEADATALREDVVKLQAQLAAAEEQATTAREDASALRAQLAAGEVQLQAAANGVNVELPAAQVSEADRKQIDSLKADLAAAEAAAATAREQVEELQTELASALQAAGNNSKEQESVEAELAAKVAELEKQLDAAQDEVARAVHEAVNVQETLNEVQAEAEAERKSAASLVAALEEERDSAKSLVASLEAELFSAGKEGAEQVRDLGRRVNELEFALSVAESRSAEAEASRKRAEAHIAELEAEASALERSDDSDSDGTALTAVTHDSESSSSRDVGTAQRNDLPTKAQSSARDRYSTLRDSKQWTYETMDSVSTLSSYPMSHNVVAELNNENERLRDELAVLEDKYAHITEKAVALEDKFKAKLQEVMQMMANQVAYARELETEIEEIESHNAELQIALDEAKQALLESNLKIKSLQGNIHALGAPAAEDANGGDDGAGPAVVIKVDTPGRDKGKGDSDSPVPTLQLPKSGSPPPVSPRPRLAGQMALSTPQHAQLVSRNKKASPGNRKSPGEKSVFELFSSETAKEPCVACGKLLQPLSSLLFGEESFHAHCAPMCAACQQPLVGVTTPEQREAKAQQIQASISADRRTLTGLVSLEELYLEGSVERAAVEEQIALLEANVRAATRDMHGLFFYEPPWVRIETEDGFGRVHFECIRDANDGSPILAAFPQLELSIPAQAQVALNEVTDLTASPTLNLSSSAAGLPDGERSLSARIKVEVVNARGLHQPGRHKPNVYCQVKHGRTKRKTKVVKRSLAPVWREAFVLTLDTDVPSIEVSVMGKEKLRDSFLGRVVINIAKFCDGERHDDVFILQRRSSKNRVSGDIRLRLQAFLQPPPMSQASSSASLPIGSPSGGGSPKTAHFPLSHS</sequence>
<feature type="region of interest" description="Disordered" evidence="2">
    <location>
        <begin position="1324"/>
        <end position="1356"/>
    </location>
</feature>
<keyword evidence="1" id="KW-0175">Coiled coil</keyword>
<dbReference type="PANTHER" id="PTHR45615:SF66">
    <property type="entry name" value="CARD DOMAIN-CONTAINING PROTEIN"/>
    <property type="match status" value="1"/>
</dbReference>
<proteinExistence type="predicted"/>
<dbReference type="eggNOG" id="KOG1011">
    <property type="taxonomic scope" value="Eukaryota"/>
</dbReference>
<feature type="compositionally biased region" description="Polar residues" evidence="2">
    <location>
        <begin position="757"/>
        <end position="778"/>
    </location>
</feature>
<dbReference type="InterPro" id="IPR000008">
    <property type="entry name" value="C2_dom"/>
</dbReference>
<accession>A0A0L0DLQ3</accession>
<protein>
    <recommendedName>
        <fullName evidence="3">C2 domain-containing protein</fullName>
    </recommendedName>
</protein>
<dbReference type="STRING" id="461836.A0A0L0DLQ3"/>
<dbReference type="RefSeq" id="XP_013754509.1">
    <property type="nucleotide sequence ID" value="XM_013899055.1"/>
</dbReference>
<dbReference type="OrthoDB" id="67700at2759"/>
<evidence type="ECO:0000256" key="1">
    <source>
        <dbReference type="SAM" id="Coils"/>
    </source>
</evidence>
<feature type="region of interest" description="Disordered" evidence="2">
    <location>
        <begin position="17"/>
        <end position="48"/>
    </location>
</feature>
<dbReference type="SUPFAM" id="SSF49562">
    <property type="entry name" value="C2 domain (Calcium/lipid-binding domain, CaLB)"/>
    <property type="match status" value="1"/>
</dbReference>
<dbReference type="Gene3D" id="1.10.287.1490">
    <property type="match status" value="1"/>
</dbReference>
<dbReference type="GeneID" id="25567353"/>
<dbReference type="EMBL" id="GL349480">
    <property type="protein sequence ID" value="KNC53244.1"/>
    <property type="molecule type" value="Genomic_DNA"/>
</dbReference>
<reference evidence="4 5" key="1">
    <citation type="submission" date="2010-05" db="EMBL/GenBank/DDBJ databases">
        <title>The Genome Sequence of Thecamonas trahens ATCC 50062.</title>
        <authorList>
            <consortium name="The Broad Institute Genome Sequencing Platform"/>
            <person name="Russ C."/>
            <person name="Cuomo C."/>
            <person name="Shea T."/>
            <person name="Young S.K."/>
            <person name="Zeng Q."/>
            <person name="Koehrsen M."/>
            <person name="Haas B."/>
            <person name="Borodovsky M."/>
            <person name="Guigo R."/>
            <person name="Alvarado L."/>
            <person name="Berlin A."/>
            <person name="Bochicchio J."/>
            <person name="Borenstein D."/>
            <person name="Chapman S."/>
            <person name="Chen Z."/>
            <person name="Freedman E."/>
            <person name="Gellesch M."/>
            <person name="Goldberg J."/>
            <person name="Griggs A."/>
            <person name="Gujja S."/>
            <person name="Heilman E."/>
            <person name="Heiman D."/>
            <person name="Hepburn T."/>
            <person name="Howarth C."/>
            <person name="Jen D."/>
            <person name="Larson L."/>
            <person name="Mehta T."/>
            <person name="Park D."/>
            <person name="Pearson M."/>
            <person name="Roberts A."/>
            <person name="Saif S."/>
            <person name="Shenoy N."/>
            <person name="Sisk P."/>
            <person name="Stolte C."/>
            <person name="Sykes S."/>
            <person name="Thomson T."/>
            <person name="Walk T."/>
            <person name="White J."/>
            <person name="Yandava C."/>
            <person name="Burger G."/>
            <person name="Gray M.W."/>
            <person name="Holland P.W.H."/>
            <person name="King N."/>
            <person name="Lang F.B.F."/>
            <person name="Roger A.J."/>
            <person name="Ruiz-Trillo I."/>
            <person name="Lander E."/>
            <person name="Nusbaum C."/>
        </authorList>
    </citation>
    <scope>NUCLEOTIDE SEQUENCE [LARGE SCALE GENOMIC DNA]</scope>
    <source>
        <strain evidence="4 5">ATCC 50062</strain>
    </source>
</reference>
<feature type="region of interest" description="Disordered" evidence="2">
    <location>
        <begin position="732"/>
        <end position="787"/>
    </location>
</feature>
<dbReference type="Proteomes" id="UP000054408">
    <property type="component" value="Unassembled WGS sequence"/>
</dbReference>
<feature type="region of interest" description="Disordered" evidence="2">
    <location>
        <begin position="297"/>
        <end position="324"/>
    </location>
</feature>
<feature type="region of interest" description="Disordered" evidence="2">
    <location>
        <begin position="915"/>
        <end position="1001"/>
    </location>
</feature>
<organism evidence="4 5">
    <name type="scientific">Thecamonas trahens ATCC 50062</name>
    <dbReference type="NCBI Taxonomy" id="461836"/>
    <lineage>
        <taxon>Eukaryota</taxon>
        <taxon>Apusozoa</taxon>
        <taxon>Apusomonadida</taxon>
        <taxon>Apusomonadidae</taxon>
        <taxon>Thecamonas</taxon>
    </lineage>
</organism>
<feature type="coiled-coil region" evidence="1">
    <location>
        <begin position="486"/>
        <end position="527"/>
    </location>
</feature>
<evidence type="ECO:0000256" key="2">
    <source>
        <dbReference type="SAM" id="MobiDB-lite"/>
    </source>
</evidence>
<dbReference type="PROSITE" id="PS50004">
    <property type="entry name" value="C2"/>
    <property type="match status" value="1"/>
</dbReference>
<dbReference type="CDD" id="cd00030">
    <property type="entry name" value="C2"/>
    <property type="match status" value="1"/>
</dbReference>
<feature type="compositionally biased region" description="Low complexity" evidence="2">
    <location>
        <begin position="1327"/>
        <end position="1339"/>
    </location>
</feature>
<dbReference type="InterPro" id="IPR035892">
    <property type="entry name" value="C2_domain_sf"/>
</dbReference>
<feature type="coiled-coil region" evidence="1">
    <location>
        <begin position="552"/>
        <end position="678"/>
    </location>
</feature>
<feature type="compositionally biased region" description="Basic and acidic residues" evidence="2">
    <location>
        <begin position="19"/>
        <end position="36"/>
    </location>
</feature>
<dbReference type="Gene3D" id="2.60.40.150">
    <property type="entry name" value="C2 domain"/>
    <property type="match status" value="1"/>
</dbReference>
<feature type="coiled-coil region" evidence="1">
    <location>
        <begin position="813"/>
        <end position="907"/>
    </location>
</feature>